<evidence type="ECO:0000313" key="4">
    <source>
        <dbReference type="EMBL" id="PWJ78054.1"/>
    </source>
</evidence>
<comment type="cofactor">
    <cofactor evidence="3">
        <name>Fe(2+)</name>
        <dbReference type="ChEBI" id="CHEBI:29033"/>
    </cofactor>
    <text evidence="3">Binds 1 Fe(2+) ion.</text>
</comment>
<evidence type="ECO:0000313" key="5">
    <source>
        <dbReference type="Proteomes" id="UP000245412"/>
    </source>
</evidence>
<feature type="active site" evidence="3">
    <location>
        <position position="132"/>
    </location>
</feature>
<dbReference type="GO" id="GO:0046872">
    <property type="term" value="F:metal ion binding"/>
    <property type="evidence" value="ECO:0007669"/>
    <property type="project" value="UniProtKB-KW"/>
</dbReference>
<sequence>MAVRKIRLFDDKMLRKRCKEVETIDDHVLELLDDMMDTLHDTENGAALAANQVGILKRLVVVDYGEYCLKLVNPRIVESSGEQECIEACLSFPGKMGKTVRPQTVTVSALNERGEEVLITREGIMAKCFCHELEHLDGVVFLDHAVEIELPLKEEK</sequence>
<reference evidence="4 5" key="1">
    <citation type="submission" date="2018-05" db="EMBL/GenBank/DDBJ databases">
        <authorList>
            <person name="Goeker M."/>
            <person name="Huntemann M."/>
            <person name="Clum A."/>
            <person name="Pillay M."/>
            <person name="Palaniappan K."/>
            <person name="Varghese N."/>
            <person name="Mikhailova N."/>
            <person name="Stamatis D."/>
            <person name="Reddy T."/>
            <person name="Daum C."/>
            <person name="Shapiro N."/>
            <person name="Ivanova N."/>
            <person name="Kyrpides N."/>
            <person name="Woyke T."/>
        </authorList>
    </citation>
    <scope>NUCLEOTIDE SEQUENCE [LARGE SCALE GENOMIC DNA]</scope>
    <source>
        <strain evidence="4 5">DSM 26524</strain>
    </source>
</reference>
<dbReference type="RefSeq" id="WP_109624997.1">
    <property type="nucleotide sequence ID" value="NZ_JANKBI010000005.1"/>
</dbReference>
<keyword evidence="3" id="KW-0479">Metal-binding</keyword>
<dbReference type="Pfam" id="PF01327">
    <property type="entry name" value="Pep_deformylase"/>
    <property type="match status" value="1"/>
</dbReference>
<feature type="binding site" evidence="3">
    <location>
        <position position="131"/>
    </location>
    <ligand>
        <name>Fe cation</name>
        <dbReference type="ChEBI" id="CHEBI:24875"/>
    </ligand>
</feature>
<accession>A0AB73T816</accession>
<gene>
    <name evidence="3" type="primary">def</name>
    <name evidence="4" type="ORF">C7383_102188</name>
</gene>
<dbReference type="EC" id="3.5.1.88" evidence="3"/>
<dbReference type="Proteomes" id="UP000245412">
    <property type="component" value="Unassembled WGS sequence"/>
</dbReference>
<dbReference type="PANTHER" id="PTHR10458:SF22">
    <property type="entry name" value="PEPTIDE DEFORMYLASE"/>
    <property type="match status" value="1"/>
</dbReference>
<comment type="caution">
    <text evidence="4">The sequence shown here is derived from an EMBL/GenBank/DDBJ whole genome shotgun (WGS) entry which is preliminary data.</text>
</comment>
<dbReference type="InterPro" id="IPR023635">
    <property type="entry name" value="Peptide_deformylase"/>
</dbReference>
<keyword evidence="3" id="KW-0648">Protein biosynthesis</keyword>
<evidence type="ECO:0000256" key="3">
    <source>
        <dbReference type="HAMAP-Rule" id="MF_00163"/>
    </source>
</evidence>
<comment type="similarity">
    <text evidence="1 3">Belongs to the polypeptide deformylase family.</text>
</comment>
<dbReference type="InterPro" id="IPR036821">
    <property type="entry name" value="Peptide_deformylase_sf"/>
</dbReference>
<keyword evidence="5" id="KW-1185">Reference proteome</keyword>
<dbReference type="Gene3D" id="3.90.45.10">
    <property type="entry name" value="Peptide deformylase"/>
    <property type="match status" value="1"/>
</dbReference>
<feature type="binding site" evidence="3">
    <location>
        <position position="135"/>
    </location>
    <ligand>
        <name>Fe cation</name>
        <dbReference type="ChEBI" id="CHEBI:24875"/>
    </ligand>
</feature>
<proteinExistence type="inferred from homology"/>
<dbReference type="GO" id="GO:0006412">
    <property type="term" value="P:translation"/>
    <property type="evidence" value="ECO:0007669"/>
    <property type="project" value="UniProtKB-UniRule"/>
</dbReference>
<dbReference type="GO" id="GO:0042586">
    <property type="term" value="F:peptide deformylase activity"/>
    <property type="evidence" value="ECO:0007669"/>
    <property type="project" value="UniProtKB-UniRule"/>
</dbReference>
<feature type="binding site" evidence="3">
    <location>
        <position position="89"/>
    </location>
    <ligand>
        <name>Fe cation</name>
        <dbReference type="ChEBI" id="CHEBI:24875"/>
    </ligand>
</feature>
<protein>
    <recommendedName>
        <fullName evidence="3">Peptide deformylase</fullName>
        <shortName evidence="3">PDF</shortName>
        <ecNumber evidence="3">3.5.1.88</ecNumber>
    </recommendedName>
    <alternativeName>
        <fullName evidence="3">Polypeptide deformylase</fullName>
    </alternativeName>
</protein>
<comment type="function">
    <text evidence="3">Removes the formyl group from the N-terminal Met of newly synthesized proteins. Requires at least a dipeptide for an efficient rate of reaction. N-terminal L-methionine is a prerequisite for activity but the enzyme has broad specificity at other positions.</text>
</comment>
<evidence type="ECO:0000256" key="2">
    <source>
        <dbReference type="ARBA" id="ARBA00023004"/>
    </source>
</evidence>
<dbReference type="HAMAP" id="MF_00163">
    <property type="entry name" value="Pep_deformylase"/>
    <property type="match status" value="1"/>
</dbReference>
<dbReference type="PIRSF" id="PIRSF004749">
    <property type="entry name" value="Pep_def"/>
    <property type="match status" value="1"/>
</dbReference>
<dbReference type="CDD" id="cd00487">
    <property type="entry name" value="Pep_deformylase"/>
    <property type="match status" value="1"/>
</dbReference>
<organism evidence="4 5">
    <name type="scientific">Murimonas intestini</name>
    <dbReference type="NCBI Taxonomy" id="1337051"/>
    <lineage>
        <taxon>Bacteria</taxon>
        <taxon>Bacillati</taxon>
        <taxon>Bacillota</taxon>
        <taxon>Clostridia</taxon>
        <taxon>Lachnospirales</taxon>
        <taxon>Lachnospiraceae</taxon>
        <taxon>Murimonas</taxon>
    </lineage>
</organism>
<dbReference type="EMBL" id="QGGY01000002">
    <property type="protein sequence ID" value="PWJ78054.1"/>
    <property type="molecule type" value="Genomic_DNA"/>
</dbReference>
<name>A0AB73T816_9FIRM</name>
<dbReference type="PANTHER" id="PTHR10458">
    <property type="entry name" value="PEPTIDE DEFORMYLASE"/>
    <property type="match status" value="1"/>
</dbReference>
<keyword evidence="2 3" id="KW-0408">Iron</keyword>
<dbReference type="AlphaFoldDB" id="A0AB73T816"/>
<comment type="catalytic activity">
    <reaction evidence="3">
        <text>N-terminal N-formyl-L-methionyl-[peptide] + H2O = N-terminal L-methionyl-[peptide] + formate</text>
        <dbReference type="Rhea" id="RHEA:24420"/>
        <dbReference type="Rhea" id="RHEA-COMP:10639"/>
        <dbReference type="Rhea" id="RHEA-COMP:10640"/>
        <dbReference type="ChEBI" id="CHEBI:15377"/>
        <dbReference type="ChEBI" id="CHEBI:15740"/>
        <dbReference type="ChEBI" id="CHEBI:49298"/>
        <dbReference type="ChEBI" id="CHEBI:64731"/>
        <dbReference type="EC" id="3.5.1.88"/>
    </reaction>
</comment>
<keyword evidence="3" id="KW-0378">Hydrolase</keyword>
<dbReference type="PRINTS" id="PR01576">
    <property type="entry name" value="PDEFORMYLASE"/>
</dbReference>
<evidence type="ECO:0000256" key="1">
    <source>
        <dbReference type="ARBA" id="ARBA00010759"/>
    </source>
</evidence>
<dbReference type="SUPFAM" id="SSF56420">
    <property type="entry name" value="Peptide deformylase"/>
    <property type="match status" value="1"/>
</dbReference>
<dbReference type="NCBIfam" id="TIGR00079">
    <property type="entry name" value="pept_deformyl"/>
    <property type="match status" value="1"/>
</dbReference>